<feature type="region of interest" description="Disordered" evidence="1">
    <location>
        <begin position="180"/>
        <end position="358"/>
    </location>
</feature>
<dbReference type="Proteomes" id="UP000028926">
    <property type="component" value="Chromosome"/>
</dbReference>
<dbReference type="EMBL" id="CP008941">
    <property type="protein sequence ID" value="AIK95808.1"/>
    <property type="molecule type" value="Genomic_DNA"/>
</dbReference>
<name>A0A077AVX2_9PROT</name>
<dbReference type="KEGG" id="paca:ID47_02240"/>
<feature type="compositionally biased region" description="Polar residues" evidence="1">
    <location>
        <begin position="152"/>
        <end position="167"/>
    </location>
</feature>
<accession>A0A077AVX2</accession>
<feature type="region of interest" description="Disordered" evidence="1">
    <location>
        <begin position="371"/>
        <end position="437"/>
    </location>
</feature>
<feature type="compositionally biased region" description="Basic and acidic residues" evidence="1">
    <location>
        <begin position="108"/>
        <end position="120"/>
    </location>
</feature>
<evidence type="ECO:0000313" key="3">
    <source>
        <dbReference type="Proteomes" id="UP000028926"/>
    </source>
</evidence>
<feature type="compositionally biased region" description="Polar residues" evidence="1">
    <location>
        <begin position="205"/>
        <end position="219"/>
    </location>
</feature>
<sequence>MNKLQLLSAFTLSTIFVSASDDLLFDGWVKVDREEAATTGLELNLQHLIPQRLIEEASLIELAFQQEYLPVREKRSLSEAYQEDYFMQEKVTLAEQLEASLIPQMHDNPWERTDGNRLRSESQQADGHSLKEAQIILGQSLMWSPLALQSTSEGSKVEQQASLGQSDQQREDLEPLVAQPPRSIEPQPQVVQQPPLQSTKKSRRMVTQQSSSPVAQQSHVAAKQIQSPQISSSQGTAEPTTPGDTLSLGIAQQPRPQVTPQSPAGQPVQAQVTQQPRVATQQRRSPVEQQPRVATQQRRSPVEQQPRVATQQRRSPVEQQPRVAPQQTQPQVQVTAQQPRPQVTPQPHTGQQSQQSDPLQVLRRLQQLLQLQQQTQSQATSQPGTGQPAQSQVTQQPRVATPKPQPQTQQFRVAAVQQPQPQVTPQPHTGQQSQQSDLLQVLRRLQLQLQLRAASATSLDSQQLSSVKVPQ</sequence>
<proteinExistence type="predicted"/>
<feature type="compositionally biased region" description="Low complexity" evidence="1">
    <location>
        <begin position="371"/>
        <end position="382"/>
    </location>
</feature>
<feature type="compositionally biased region" description="Polar residues" evidence="1">
    <location>
        <begin position="348"/>
        <end position="358"/>
    </location>
</feature>
<evidence type="ECO:0000313" key="2">
    <source>
        <dbReference type="EMBL" id="AIK95808.1"/>
    </source>
</evidence>
<feature type="compositionally biased region" description="Polar residues" evidence="1">
    <location>
        <begin position="254"/>
        <end position="318"/>
    </location>
</feature>
<feature type="compositionally biased region" description="Low complexity" evidence="1">
    <location>
        <begin position="224"/>
        <end position="234"/>
    </location>
</feature>
<feature type="region of interest" description="Disordered" evidence="1">
    <location>
        <begin position="104"/>
        <end position="127"/>
    </location>
</feature>
<gene>
    <name evidence="2" type="ORF">ID47_02240</name>
</gene>
<dbReference type="RefSeq" id="WP_038463348.1">
    <property type="nucleotide sequence ID" value="NZ_CP008941.1"/>
</dbReference>
<keyword evidence="3" id="KW-1185">Reference proteome</keyword>
<protein>
    <submittedName>
        <fullName evidence="2">Uncharacterized protein</fullName>
    </submittedName>
</protein>
<reference evidence="2 3" key="1">
    <citation type="submission" date="2014-07" db="EMBL/GenBank/DDBJ databases">
        <title>Comparative genomic insights into amoeba endosymbionts belonging to the families of Holosporaceae and Candidatus Midichloriaceae within Rickettsiales.</title>
        <authorList>
            <person name="Wang Z."/>
            <person name="Wu M."/>
        </authorList>
    </citation>
    <scope>NUCLEOTIDE SEQUENCE [LARGE SCALE GENOMIC DNA]</scope>
    <source>
        <strain evidence="2">PRA3</strain>
    </source>
</reference>
<feature type="compositionally biased region" description="Low complexity" evidence="1">
    <location>
        <begin position="409"/>
        <end position="437"/>
    </location>
</feature>
<dbReference type="AlphaFoldDB" id="A0A077AVX2"/>
<feature type="compositionally biased region" description="Polar residues" evidence="1">
    <location>
        <begin position="235"/>
        <end position="244"/>
    </location>
</feature>
<feature type="region of interest" description="Disordered" evidence="1">
    <location>
        <begin position="152"/>
        <end position="171"/>
    </location>
</feature>
<dbReference type="HOGENOM" id="CLU_579629_0_0_5"/>
<feature type="compositionally biased region" description="Polar residues" evidence="1">
    <location>
        <begin position="383"/>
        <end position="398"/>
    </location>
</feature>
<evidence type="ECO:0000256" key="1">
    <source>
        <dbReference type="SAM" id="MobiDB-lite"/>
    </source>
</evidence>
<feature type="compositionally biased region" description="Low complexity" evidence="1">
    <location>
        <begin position="186"/>
        <end position="195"/>
    </location>
</feature>
<feature type="compositionally biased region" description="Low complexity" evidence="1">
    <location>
        <begin position="319"/>
        <end position="347"/>
    </location>
</feature>
<organism evidence="2 3">
    <name type="scientific">Candidatus Odyssella acanthamoebae</name>
    <dbReference type="NCBI Taxonomy" id="91604"/>
    <lineage>
        <taxon>Bacteria</taxon>
        <taxon>Pseudomonadati</taxon>
        <taxon>Pseudomonadota</taxon>
        <taxon>Alphaproteobacteria</taxon>
        <taxon>Holosporales</taxon>
        <taxon>Candidatus Paracaedibacteraceae</taxon>
        <taxon>Candidatus Odyssella</taxon>
    </lineage>
</organism>